<comment type="similarity">
    <text evidence="2">Belongs to the ACC deaminase/D-cysteine desulfhydrase family.</text>
</comment>
<dbReference type="PANTHER" id="PTHR43780:SF2">
    <property type="entry name" value="1-AMINOCYCLOPROPANE-1-CARBOXYLATE DEAMINASE-RELATED"/>
    <property type="match status" value="1"/>
</dbReference>
<evidence type="ECO:0000313" key="7">
    <source>
        <dbReference type="EMBL" id="GGX62010.1"/>
    </source>
</evidence>
<dbReference type="Gene3D" id="3.40.50.1100">
    <property type="match status" value="2"/>
</dbReference>
<dbReference type="InterPro" id="IPR001926">
    <property type="entry name" value="TrpB-like_PALP"/>
</dbReference>
<evidence type="ECO:0000313" key="8">
    <source>
        <dbReference type="Proteomes" id="UP000626148"/>
    </source>
</evidence>
<protein>
    <submittedName>
        <fullName evidence="7">1-aminocyclopropane-1-carboxylate deaminase</fullName>
    </submittedName>
</protein>
<dbReference type="PIRSF" id="PIRSF006278">
    <property type="entry name" value="ACCD_DCysDesulf"/>
    <property type="match status" value="1"/>
</dbReference>
<accession>A0A918NEV9</accession>
<gene>
    <name evidence="7" type="ORF">GCM10007392_32330</name>
</gene>
<dbReference type="PANTHER" id="PTHR43780">
    <property type="entry name" value="1-AMINOCYCLOPROPANE-1-CARBOXYLATE DEAMINASE-RELATED"/>
    <property type="match status" value="1"/>
</dbReference>
<organism evidence="7 8">
    <name type="scientific">Saccharospirillum salsuginis</name>
    <dbReference type="NCBI Taxonomy" id="418750"/>
    <lineage>
        <taxon>Bacteria</taxon>
        <taxon>Pseudomonadati</taxon>
        <taxon>Pseudomonadota</taxon>
        <taxon>Gammaproteobacteria</taxon>
        <taxon>Oceanospirillales</taxon>
        <taxon>Saccharospirillaceae</taxon>
        <taxon>Saccharospirillum</taxon>
    </lineage>
</organism>
<evidence type="ECO:0000259" key="6">
    <source>
        <dbReference type="Pfam" id="PF00291"/>
    </source>
</evidence>
<dbReference type="RefSeq" id="WP_189610558.1">
    <property type="nucleotide sequence ID" value="NZ_BMXR01000008.1"/>
</dbReference>
<feature type="domain" description="Tryptophan synthase beta chain-like PALP" evidence="6">
    <location>
        <begin position="28"/>
        <end position="284"/>
    </location>
</feature>
<dbReference type="Pfam" id="PF00291">
    <property type="entry name" value="PALP"/>
    <property type="match status" value="1"/>
</dbReference>
<proteinExistence type="inferred from homology"/>
<comment type="caution">
    <text evidence="7">The sequence shown here is derived from an EMBL/GenBank/DDBJ whole genome shotgun (WGS) entry which is preliminary data.</text>
</comment>
<dbReference type="GO" id="GO:0019148">
    <property type="term" value="F:D-cysteine desulfhydrase activity"/>
    <property type="evidence" value="ECO:0007669"/>
    <property type="project" value="TreeGrafter"/>
</dbReference>
<dbReference type="SUPFAM" id="SSF53686">
    <property type="entry name" value="Tryptophan synthase beta subunit-like PLP-dependent enzymes"/>
    <property type="match status" value="1"/>
</dbReference>
<keyword evidence="8" id="KW-1185">Reference proteome</keyword>
<evidence type="ECO:0000256" key="4">
    <source>
        <dbReference type="PIRSR" id="PIRSR006278-1"/>
    </source>
</evidence>
<dbReference type="AlphaFoldDB" id="A0A918NEV9"/>
<name>A0A918NEV9_9GAMM</name>
<evidence type="ECO:0000256" key="1">
    <source>
        <dbReference type="ARBA" id="ARBA00001933"/>
    </source>
</evidence>
<feature type="modified residue" description="N6-(pyridoxal phosphate)lysine" evidence="5">
    <location>
        <position position="39"/>
    </location>
</feature>
<reference evidence="7" key="1">
    <citation type="journal article" date="2014" name="Int. J. Syst. Evol. Microbiol.">
        <title>Complete genome sequence of Corynebacterium casei LMG S-19264T (=DSM 44701T), isolated from a smear-ripened cheese.</title>
        <authorList>
            <consortium name="US DOE Joint Genome Institute (JGI-PGF)"/>
            <person name="Walter F."/>
            <person name="Albersmeier A."/>
            <person name="Kalinowski J."/>
            <person name="Ruckert C."/>
        </authorList>
    </citation>
    <scope>NUCLEOTIDE SEQUENCE</scope>
    <source>
        <strain evidence="7">KCTC 22169</strain>
    </source>
</reference>
<feature type="active site" description="Nucleophile" evidence="4">
    <location>
        <position position="66"/>
    </location>
</feature>
<reference evidence="7" key="2">
    <citation type="submission" date="2020-09" db="EMBL/GenBank/DDBJ databases">
        <authorList>
            <person name="Sun Q."/>
            <person name="Kim S."/>
        </authorList>
    </citation>
    <scope>NUCLEOTIDE SEQUENCE</scope>
    <source>
        <strain evidence="7">KCTC 22169</strain>
    </source>
</reference>
<sequence length="291" mass="32876">MKSWPDPVRLDVDRTPWNDCETIFTVRGDRLHPVVSGNKWFKLLPLLEFARLRGIQTLVSVGGPYSNHLHALAYAGHRWGFDTVGIVRGPEPDEYSQTLQDCLAWGMTLRFISRTDYAERYSTRFEEQWRAEYPGGHFIAEGGWSPEAIQGSANWWQLAGRDLDWLVCPVGSGTTLAGLILSAPTRCRVVGVPVYRDPDEYTDLRRKLAEQGISADRYRIWSGHAGRGFGRSSEAERTFGERFEARNGYELDPVYTRKTFLALASRLNRDPSLKDSRIGVLHTGGLQGRTG</sequence>
<evidence type="ECO:0000256" key="2">
    <source>
        <dbReference type="ARBA" id="ARBA00008639"/>
    </source>
</evidence>
<evidence type="ECO:0000256" key="5">
    <source>
        <dbReference type="PIRSR" id="PIRSR006278-2"/>
    </source>
</evidence>
<evidence type="ECO:0000256" key="3">
    <source>
        <dbReference type="ARBA" id="ARBA00022898"/>
    </source>
</evidence>
<dbReference type="Proteomes" id="UP000626148">
    <property type="component" value="Unassembled WGS sequence"/>
</dbReference>
<dbReference type="InterPro" id="IPR027278">
    <property type="entry name" value="ACCD_DCysDesulf"/>
</dbReference>
<dbReference type="InterPro" id="IPR036052">
    <property type="entry name" value="TrpB-like_PALP_sf"/>
</dbReference>
<keyword evidence="3 5" id="KW-0663">Pyridoxal phosphate</keyword>
<comment type="cofactor">
    <cofactor evidence="1">
        <name>pyridoxal 5'-phosphate</name>
        <dbReference type="ChEBI" id="CHEBI:597326"/>
    </cofactor>
</comment>
<dbReference type="EMBL" id="BMXR01000008">
    <property type="protein sequence ID" value="GGX62010.1"/>
    <property type="molecule type" value="Genomic_DNA"/>
</dbReference>